<reference evidence="2 3" key="1">
    <citation type="submission" date="2017-07" db="EMBL/GenBank/DDBJ databases">
        <title>In vitro design and evaluation of phage cocktails against multidrug-resistant Aeromonas salmonicida.</title>
        <authorList>
            <person name="Chen L."/>
            <person name="Yuan S."/>
            <person name="Ma Y."/>
        </authorList>
    </citation>
    <scope>NUCLEOTIDE SEQUENCE [LARGE SCALE GENOMIC DNA]</scope>
</reference>
<sequence>MATQKTLRDLRRDRQRDSEQSKIKTALENPPDNTGDLLAASELISETVEQGNSELRKIVNNTSETENIAAATELSAEATEISNQHLKEISDTSKKTFSKLSEFAEKLKNNFLADVEKNPITTTNTSDQTAKKISEEEEQTPKNNPVLGYLKTISEDIKFLKNDKPKEEEKEDKVKPDKEENVERAIDRIGDRIVSSVDNGFKKTISVADSISSMLFKYTLTAVLNFAKMAALVLSLIMTFDVLSRHFTHWTKMFEENYAEFKNQLGSLATPFENVHGVITDLMNYFKSDEYTKMFVRLAEGAFDQMKYMVNMMMVGLAKLGATILRALGADEKADSLEASAISVAASEVGYTPSKEEEEVIGRVRKREAEDANNTEANWFEKQWRKVNGEDEETPDEKEKREKRMEIAKNTTAEQFGRYDVLSGKINHVGVTAKKNETSPELLNKHRELLDDRSNEVEQSYQEGKLTKESYEQLRVEIDKQTKFLAEHEKTLVVPTAAIKPAPEPEVSTVKSIDKEEKRVESKKQEAASQTNYHTKANIVKNQNQTIVQAPRTSSPGPGIGNNIL</sequence>
<name>A0A223LET5_9CAUD</name>
<protein>
    <submittedName>
        <fullName evidence="2">Baseplate hub</fullName>
    </submittedName>
</protein>
<dbReference type="RefSeq" id="YP_009613025.1">
    <property type="nucleotide sequence ID" value="NC_042019.1"/>
</dbReference>
<dbReference type="EMBL" id="MF479730">
    <property type="protein sequence ID" value="ASU00574.1"/>
    <property type="molecule type" value="Genomic_DNA"/>
</dbReference>
<feature type="region of interest" description="Disordered" evidence="1">
    <location>
        <begin position="1"/>
        <end position="36"/>
    </location>
</feature>
<feature type="compositionally biased region" description="Basic and acidic residues" evidence="1">
    <location>
        <begin position="512"/>
        <end position="526"/>
    </location>
</feature>
<dbReference type="InterPro" id="IPR057967">
    <property type="entry name" value="T4_TMP"/>
</dbReference>
<evidence type="ECO:0000313" key="2">
    <source>
        <dbReference type="EMBL" id="ASU00574.1"/>
    </source>
</evidence>
<keyword evidence="3" id="KW-1185">Reference proteome</keyword>
<feature type="compositionally biased region" description="Polar residues" evidence="1">
    <location>
        <begin position="119"/>
        <end position="128"/>
    </location>
</feature>
<feature type="compositionally biased region" description="Polar residues" evidence="1">
    <location>
        <begin position="527"/>
        <end position="556"/>
    </location>
</feature>
<dbReference type="KEGG" id="vg:40089395"/>
<feature type="region of interest" description="Disordered" evidence="1">
    <location>
        <begin position="503"/>
        <end position="565"/>
    </location>
</feature>
<accession>A0A223LET5</accession>
<feature type="region of interest" description="Disordered" evidence="1">
    <location>
        <begin position="118"/>
        <end position="145"/>
    </location>
</feature>
<proteinExistence type="predicted"/>
<evidence type="ECO:0000313" key="3">
    <source>
        <dbReference type="Proteomes" id="UP000221110"/>
    </source>
</evidence>
<evidence type="ECO:0000256" key="1">
    <source>
        <dbReference type="SAM" id="MobiDB-lite"/>
    </source>
</evidence>
<dbReference type="GeneID" id="40089395"/>
<organism evidence="2 3">
    <name type="scientific">Aeromonas phage AS-gz</name>
    <dbReference type="NCBI Taxonomy" id="2026082"/>
    <lineage>
        <taxon>Viruses</taxon>
        <taxon>Duplodnaviria</taxon>
        <taxon>Heunggongvirae</taxon>
        <taxon>Uroviricota</taxon>
        <taxon>Caudoviricetes</taxon>
        <taxon>Pantevenvirales</taxon>
        <taxon>Straboviridae</taxon>
        <taxon>Tulanevirus</taxon>
        <taxon>Tulanevirus asgz</taxon>
    </lineage>
</organism>
<dbReference type="Pfam" id="PF25671">
    <property type="entry name" value="T4_Tape_measure"/>
    <property type="match status" value="1"/>
</dbReference>
<feature type="compositionally biased region" description="Basic and acidic residues" evidence="1">
    <location>
        <begin position="1"/>
        <end position="22"/>
    </location>
</feature>
<dbReference type="Proteomes" id="UP000221110">
    <property type="component" value="Segment"/>
</dbReference>